<dbReference type="PANTHER" id="PTHR37313">
    <property type="entry name" value="UPF0749 PROTEIN RV1825"/>
    <property type="match status" value="1"/>
</dbReference>
<sequence>MKLAYEITESANNIFSLQDEFFRLNLKKDSFSFDMKDKEKMKNDIESKINNYRVVNGLDQISGRGIEIKVEGIMVTEEIVDLINGIRNTKPDAIAINNKRIIYRSYFVVDSNGQIDSDGNKSSFPIYIQVVGDPDSLTKSLDRSGGILDILKNNSFEKLKFSVERKDNLVLPPHGGKIDFRYSKAVNY</sequence>
<dbReference type="AlphaFoldDB" id="A0A7C4R3L6"/>
<comment type="caution">
    <text evidence="2">The sequence shown here is derived from an EMBL/GenBank/DDBJ whole genome shotgun (WGS) entry which is preliminary data.</text>
</comment>
<organism evidence="2">
    <name type="scientific">candidate division CPR3 bacterium</name>
    <dbReference type="NCBI Taxonomy" id="2268181"/>
    <lineage>
        <taxon>Bacteria</taxon>
        <taxon>Bacteria division CPR3</taxon>
    </lineage>
</organism>
<dbReference type="EMBL" id="DSYQ01000018">
    <property type="protein sequence ID" value="HGT71315.1"/>
    <property type="molecule type" value="Genomic_DNA"/>
</dbReference>
<dbReference type="Pfam" id="PF05949">
    <property type="entry name" value="DUF881"/>
    <property type="match status" value="1"/>
</dbReference>
<protein>
    <submittedName>
        <fullName evidence="2">DUF881 domain-containing protein</fullName>
    </submittedName>
</protein>
<dbReference type="Gene3D" id="3.30.70.1880">
    <property type="entry name" value="Protein of unknown function DUF881"/>
    <property type="match status" value="1"/>
</dbReference>
<proteinExistence type="inferred from homology"/>
<name>A0A7C4R3L6_UNCC3</name>
<evidence type="ECO:0000256" key="1">
    <source>
        <dbReference type="ARBA" id="ARBA00009108"/>
    </source>
</evidence>
<gene>
    <name evidence="2" type="ORF">ENT43_03595</name>
</gene>
<evidence type="ECO:0000313" key="2">
    <source>
        <dbReference type="EMBL" id="HGT71315.1"/>
    </source>
</evidence>
<reference evidence="2" key="1">
    <citation type="journal article" date="2020" name="mSystems">
        <title>Genome- and Community-Level Interaction Insights into Carbon Utilization and Element Cycling Functions of Hydrothermarchaeota in Hydrothermal Sediment.</title>
        <authorList>
            <person name="Zhou Z."/>
            <person name="Liu Y."/>
            <person name="Xu W."/>
            <person name="Pan J."/>
            <person name="Luo Z.H."/>
            <person name="Li M."/>
        </authorList>
    </citation>
    <scope>NUCLEOTIDE SEQUENCE [LARGE SCALE GENOMIC DNA]</scope>
    <source>
        <strain evidence="2">SpSt-579</strain>
    </source>
</reference>
<dbReference type="InterPro" id="IPR010273">
    <property type="entry name" value="DUF881"/>
</dbReference>
<dbReference type="PANTHER" id="PTHR37313:SF2">
    <property type="entry name" value="UPF0749 PROTEIN YLXX"/>
    <property type="match status" value="1"/>
</dbReference>
<comment type="similarity">
    <text evidence="1">Belongs to the UPF0749 family.</text>
</comment>
<accession>A0A7C4R3L6</accession>